<organism evidence="2 3">
    <name type="scientific">Nocardiopsis mangrovi</name>
    <dbReference type="NCBI Taxonomy" id="1179818"/>
    <lineage>
        <taxon>Bacteria</taxon>
        <taxon>Bacillati</taxon>
        <taxon>Actinomycetota</taxon>
        <taxon>Actinomycetes</taxon>
        <taxon>Streptosporangiales</taxon>
        <taxon>Nocardiopsidaceae</taxon>
        <taxon>Nocardiopsis</taxon>
    </lineage>
</organism>
<dbReference type="RefSeq" id="WP_378570574.1">
    <property type="nucleotide sequence ID" value="NZ_JBHSFQ010000001.1"/>
</dbReference>
<keyword evidence="3" id="KW-1185">Reference proteome</keyword>
<dbReference type="Proteomes" id="UP001595923">
    <property type="component" value="Unassembled WGS sequence"/>
</dbReference>
<name>A0ABV9DNW2_9ACTN</name>
<gene>
    <name evidence="2" type="ORF">ACFO4E_01090</name>
</gene>
<sequence length="95" mass="9627">MIGNISESGLIEQPGLLIAMSRGTVVGGRVLTSGLRSSAGVVPQTKAPNGSGRGAKYAHAWSETTADSGHTEVQIDSETPRPKGAVGTCPRSVPA</sequence>
<accession>A0ABV9DNW2</accession>
<proteinExistence type="predicted"/>
<protein>
    <submittedName>
        <fullName evidence="2">Uncharacterized protein</fullName>
    </submittedName>
</protein>
<evidence type="ECO:0000313" key="2">
    <source>
        <dbReference type="EMBL" id="MFC4560441.1"/>
    </source>
</evidence>
<evidence type="ECO:0000313" key="3">
    <source>
        <dbReference type="Proteomes" id="UP001595923"/>
    </source>
</evidence>
<comment type="caution">
    <text evidence="2">The sequence shown here is derived from an EMBL/GenBank/DDBJ whole genome shotgun (WGS) entry which is preliminary data.</text>
</comment>
<reference evidence="3" key="1">
    <citation type="journal article" date="2019" name="Int. J. Syst. Evol. Microbiol.">
        <title>The Global Catalogue of Microorganisms (GCM) 10K type strain sequencing project: providing services to taxonomists for standard genome sequencing and annotation.</title>
        <authorList>
            <consortium name="The Broad Institute Genomics Platform"/>
            <consortium name="The Broad Institute Genome Sequencing Center for Infectious Disease"/>
            <person name="Wu L."/>
            <person name="Ma J."/>
        </authorList>
    </citation>
    <scope>NUCLEOTIDE SEQUENCE [LARGE SCALE GENOMIC DNA]</scope>
    <source>
        <strain evidence="3">XZYJ18</strain>
    </source>
</reference>
<feature type="region of interest" description="Disordered" evidence="1">
    <location>
        <begin position="64"/>
        <end position="95"/>
    </location>
</feature>
<dbReference type="EMBL" id="JBHSFQ010000001">
    <property type="protein sequence ID" value="MFC4560441.1"/>
    <property type="molecule type" value="Genomic_DNA"/>
</dbReference>
<evidence type="ECO:0000256" key="1">
    <source>
        <dbReference type="SAM" id="MobiDB-lite"/>
    </source>
</evidence>